<dbReference type="OMA" id="QATHYIP"/>
<dbReference type="PANTHER" id="PTHR43798:SF33">
    <property type="entry name" value="HYDROLASE, PUTATIVE (AFU_ORTHOLOGUE AFUA_2G14860)-RELATED"/>
    <property type="match status" value="1"/>
</dbReference>
<dbReference type="InterPro" id="IPR000639">
    <property type="entry name" value="Epox_hydrolase-like"/>
</dbReference>
<dbReference type="GO" id="GO:0003824">
    <property type="term" value="F:catalytic activity"/>
    <property type="evidence" value="ECO:0007669"/>
    <property type="project" value="InterPro"/>
</dbReference>
<dbReference type="HOGENOM" id="CLU_020336_13_2_1"/>
<dbReference type="STRING" id="717646.M2N6H1"/>
<dbReference type="InterPro" id="IPR000073">
    <property type="entry name" value="AB_hydrolase_1"/>
</dbReference>
<reference evidence="2 3" key="1">
    <citation type="journal article" date="2012" name="PLoS Pathog.">
        <title>Diverse lifestyles and strategies of plant pathogenesis encoded in the genomes of eighteen Dothideomycetes fungi.</title>
        <authorList>
            <person name="Ohm R.A."/>
            <person name="Feau N."/>
            <person name="Henrissat B."/>
            <person name="Schoch C.L."/>
            <person name="Horwitz B.A."/>
            <person name="Barry K.W."/>
            <person name="Condon B.J."/>
            <person name="Copeland A.C."/>
            <person name="Dhillon B."/>
            <person name="Glaser F."/>
            <person name="Hesse C.N."/>
            <person name="Kosti I."/>
            <person name="LaButti K."/>
            <person name="Lindquist E.A."/>
            <person name="Lucas S."/>
            <person name="Salamov A.A."/>
            <person name="Bradshaw R.E."/>
            <person name="Ciuffetti L."/>
            <person name="Hamelin R.C."/>
            <person name="Kema G.H.J."/>
            <person name="Lawrence C."/>
            <person name="Scott J.A."/>
            <person name="Spatafora J.W."/>
            <person name="Turgeon B.G."/>
            <person name="de Wit P.J.G.M."/>
            <person name="Zhong S."/>
            <person name="Goodwin S.B."/>
            <person name="Grigoriev I.V."/>
        </authorList>
    </citation>
    <scope>NUCLEOTIDE SEQUENCE [LARGE SCALE GENOMIC DNA]</scope>
    <source>
        <strain evidence="2 3">UAMH 10762</strain>
    </source>
</reference>
<dbReference type="GeneID" id="19115359"/>
<dbReference type="Pfam" id="PF12697">
    <property type="entry name" value="Abhydrolase_6"/>
    <property type="match status" value="1"/>
</dbReference>
<accession>M2N6H1</accession>
<dbReference type="InterPro" id="IPR029058">
    <property type="entry name" value="AB_hydrolase_fold"/>
</dbReference>
<dbReference type="InterPro" id="IPR050266">
    <property type="entry name" value="AB_hydrolase_sf"/>
</dbReference>
<dbReference type="KEGG" id="bcom:BAUCODRAFT_545888"/>
<sequence>MPRHAFTAEKSTNGIHYLTAGPAHSKQGLVCVHGWGCRGSDYVYSVQHLLQHARGVRVIAPDLPGHGNTTTAVCPKATVTGFATMLLELVREVGLDNVVLAGHSMGCRIILEAWQQAEHQSAFSDVTIKGLVFLDGSHYKLRSLHAFDDKDPRSRGMTAEEKAAAKTRVYESMFSANTPVDFCTNTLAQLDKLDKEYTAAIRVDFLDYDYTRMDDAMAELGRSSTPVVSVTSTDIGPDNERMPVRSEVPTKFMRYVAEKVPQVQMRSVERSGHFPHVDQPVVIAECMKELVAECGFGKEEGR</sequence>
<gene>
    <name evidence="2" type="ORF">BAUCODRAFT_545888</name>
</gene>
<dbReference type="RefSeq" id="XP_007678277.1">
    <property type="nucleotide sequence ID" value="XM_007680087.1"/>
</dbReference>
<evidence type="ECO:0000313" key="3">
    <source>
        <dbReference type="Proteomes" id="UP000011761"/>
    </source>
</evidence>
<keyword evidence="3" id="KW-1185">Reference proteome</keyword>
<dbReference type="SUPFAM" id="SSF53474">
    <property type="entry name" value="alpha/beta-Hydrolases"/>
    <property type="match status" value="1"/>
</dbReference>
<dbReference type="Proteomes" id="UP000011761">
    <property type="component" value="Unassembled WGS sequence"/>
</dbReference>
<dbReference type="OrthoDB" id="8119704at2759"/>
<organism evidence="2 3">
    <name type="scientific">Baudoinia panamericana (strain UAMH 10762)</name>
    <name type="common">Angels' share fungus</name>
    <name type="synonym">Baudoinia compniacensis (strain UAMH 10762)</name>
    <dbReference type="NCBI Taxonomy" id="717646"/>
    <lineage>
        <taxon>Eukaryota</taxon>
        <taxon>Fungi</taxon>
        <taxon>Dikarya</taxon>
        <taxon>Ascomycota</taxon>
        <taxon>Pezizomycotina</taxon>
        <taxon>Dothideomycetes</taxon>
        <taxon>Dothideomycetidae</taxon>
        <taxon>Mycosphaerellales</taxon>
        <taxon>Teratosphaeriaceae</taxon>
        <taxon>Baudoinia</taxon>
    </lineage>
</organism>
<protein>
    <recommendedName>
        <fullName evidence="1">AB hydrolase-1 domain-containing protein</fullName>
    </recommendedName>
</protein>
<dbReference type="AlphaFoldDB" id="M2N6H1"/>
<feature type="domain" description="AB hydrolase-1" evidence="1">
    <location>
        <begin position="29"/>
        <end position="285"/>
    </location>
</feature>
<dbReference type="PRINTS" id="PR00412">
    <property type="entry name" value="EPOXHYDRLASE"/>
</dbReference>
<dbReference type="PANTHER" id="PTHR43798">
    <property type="entry name" value="MONOACYLGLYCEROL LIPASE"/>
    <property type="match status" value="1"/>
</dbReference>
<dbReference type="GO" id="GO:0016020">
    <property type="term" value="C:membrane"/>
    <property type="evidence" value="ECO:0007669"/>
    <property type="project" value="TreeGrafter"/>
</dbReference>
<name>M2N6H1_BAUPA</name>
<evidence type="ECO:0000259" key="1">
    <source>
        <dbReference type="Pfam" id="PF12697"/>
    </source>
</evidence>
<dbReference type="EMBL" id="KB445558">
    <property type="protein sequence ID" value="EMC94375.1"/>
    <property type="molecule type" value="Genomic_DNA"/>
</dbReference>
<evidence type="ECO:0000313" key="2">
    <source>
        <dbReference type="EMBL" id="EMC94375.1"/>
    </source>
</evidence>
<proteinExistence type="predicted"/>
<dbReference type="Gene3D" id="3.40.50.1820">
    <property type="entry name" value="alpha/beta hydrolase"/>
    <property type="match status" value="1"/>
</dbReference>